<name>A0A917G530_9BACL</name>
<proteinExistence type="predicted"/>
<dbReference type="AlphaFoldDB" id="A0A917G530"/>
<organism evidence="1 2">
    <name type="scientific">Paenibacillus abyssi</name>
    <dbReference type="NCBI Taxonomy" id="1340531"/>
    <lineage>
        <taxon>Bacteria</taxon>
        <taxon>Bacillati</taxon>
        <taxon>Bacillota</taxon>
        <taxon>Bacilli</taxon>
        <taxon>Bacillales</taxon>
        <taxon>Paenibacillaceae</taxon>
        <taxon>Paenibacillus</taxon>
    </lineage>
</organism>
<dbReference type="EMBL" id="BMGR01000019">
    <property type="protein sequence ID" value="GGG23380.1"/>
    <property type="molecule type" value="Genomic_DNA"/>
</dbReference>
<dbReference type="Proteomes" id="UP000644756">
    <property type="component" value="Unassembled WGS sequence"/>
</dbReference>
<dbReference type="RefSeq" id="WP_229725581.1">
    <property type="nucleotide sequence ID" value="NZ_BMGR01000019.1"/>
</dbReference>
<gene>
    <name evidence="1" type="ORF">GCM10010916_44960</name>
</gene>
<dbReference type="Pfam" id="PF24704">
    <property type="entry name" value="DUF7667"/>
    <property type="match status" value="1"/>
</dbReference>
<comment type="caution">
    <text evidence="1">The sequence shown here is derived from an EMBL/GenBank/DDBJ whole genome shotgun (WGS) entry which is preliminary data.</text>
</comment>
<accession>A0A917G530</accession>
<keyword evidence="2" id="KW-1185">Reference proteome</keyword>
<reference evidence="1" key="1">
    <citation type="journal article" date="2014" name="Int. J. Syst. Evol. Microbiol.">
        <title>Complete genome sequence of Corynebacterium casei LMG S-19264T (=DSM 44701T), isolated from a smear-ripened cheese.</title>
        <authorList>
            <consortium name="US DOE Joint Genome Institute (JGI-PGF)"/>
            <person name="Walter F."/>
            <person name="Albersmeier A."/>
            <person name="Kalinowski J."/>
            <person name="Ruckert C."/>
        </authorList>
    </citation>
    <scope>NUCLEOTIDE SEQUENCE</scope>
    <source>
        <strain evidence="1">CGMCC 1.12987</strain>
    </source>
</reference>
<protein>
    <submittedName>
        <fullName evidence="1">Uncharacterized protein</fullName>
    </submittedName>
</protein>
<dbReference type="InterPro" id="IPR056084">
    <property type="entry name" value="DUF7667"/>
</dbReference>
<evidence type="ECO:0000313" key="1">
    <source>
        <dbReference type="EMBL" id="GGG23380.1"/>
    </source>
</evidence>
<reference evidence="1" key="2">
    <citation type="submission" date="2020-09" db="EMBL/GenBank/DDBJ databases">
        <authorList>
            <person name="Sun Q."/>
            <person name="Zhou Y."/>
        </authorList>
    </citation>
    <scope>NUCLEOTIDE SEQUENCE</scope>
    <source>
        <strain evidence="1">CGMCC 1.12987</strain>
    </source>
</reference>
<evidence type="ECO:0000313" key="2">
    <source>
        <dbReference type="Proteomes" id="UP000644756"/>
    </source>
</evidence>
<sequence>MVAILPIHERLAELWTLRGCRELTDQERMDLEHCLAVNASYCRELAHLRNISLLASMTNDTDWQHEICSQMERLGGSPPTSRH</sequence>